<reference evidence="3" key="2">
    <citation type="submission" date="2025-08" db="UniProtKB">
        <authorList>
            <consortium name="RefSeq"/>
        </authorList>
    </citation>
    <scope>IDENTIFICATION</scope>
    <source>
        <tissue evidence="3">Leaf</tissue>
    </source>
</reference>
<dbReference type="PANTHER" id="PTHR23274">
    <property type="entry name" value="DNA HELICASE-RELATED"/>
    <property type="match status" value="1"/>
</dbReference>
<feature type="domain" description="DNA helicase Pif1-like 2B" evidence="1">
    <location>
        <begin position="69"/>
        <end position="115"/>
    </location>
</feature>
<protein>
    <submittedName>
        <fullName evidence="3">ATP-dependent DNA helicase PIF6-like</fullName>
    </submittedName>
</protein>
<dbReference type="SUPFAM" id="SSF52540">
    <property type="entry name" value="P-loop containing nucleoside triphosphate hydrolases"/>
    <property type="match status" value="1"/>
</dbReference>
<dbReference type="AlphaFoldDB" id="A0A1U7XMM8"/>
<dbReference type="Pfam" id="PF21530">
    <property type="entry name" value="Pif1_2B_dom"/>
    <property type="match status" value="1"/>
</dbReference>
<reference evidence="2" key="1">
    <citation type="journal article" date="2013" name="Genome Biol.">
        <title>Reference genomes and transcriptomes of Nicotiana sylvestris and Nicotiana tomentosiformis.</title>
        <authorList>
            <person name="Sierro N."/>
            <person name="Battey J.N."/>
            <person name="Ouadi S."/>
            <person name="Bovet L."/>
            <person name="Goepfert S."/>
            <person name="Bakaher N."/>
            <person name="Peitsch M.C."/>
            <person name="Ivanov N.V."/>
        </authorList>
    </citation>
    <scope>NUCLEOTIDE SEQUENCE [LARGE SCALE GENOMIC DNA]</scope>
</reference>
<sequence length="233" mass="26043">MRLQGNEIGPHVDELRDFLDWILAIGDEMIGSSVDGNEKVQILDDLSIKESADPISAIVETLEHVHTPEFLNTIKCSGVRNHVLTLKVDVPVMLLRNIDQSAGLRNGTSLIITKLGNQVIEAKVLSGHMAGQKVFIHRMTLTPSDARIPFKFQRTQFPIAISFAMTINKSQGQSLSYVGLFLKKPVFTHGQLYIALSWVTTRKRLKVLVYDDDGQISTEATNVVFKEDFQNLI</sequence>
<name>A0A1U7XMM8_NICSY</name>
<dbReference type="InterPro" id="IPR027417">
    <property type="entry name" value="P-loop_NTPase"/>
</dbReference>
<gene>
    <name evidence="3" type="primary">LOC104236025</name>
</gene>
<dbReference type="GO" id="GO:0006260">
    <property type="term" value="P:DNA replication"/>
    <property type="evidence" value="ECO:0007669"/>
    <property type="project" value="TreeGrafter"/>
</dbReference>
<dbReference type="GO" id="GO:0005657">
    <property type="term" value="C:replication fork"/>
    <property type="evidence" value="ECO:0007669"/>
    <property type="project" value="TreeGrafter"/>
</dbReference>
<organism evidence="2 3">
    <name type="scientific">Nicotiana sylvestris</name>
    <name type="common">Wood tobacco</name>
    <name type="synonym">South American tobacco</name>
    <dbReference type="NCBI Taxonomy" id="4096"/>
    <lineage>
        <taxon>Eukaryota</taxon>
        <taxon>Viridiplantae</taxon>
        <taxon>Streptophyta</taxon>
        <taxon>Embryophyta</taxon>
        <taxon>Tracheophyta</taxon>
        <taxon>Spermatophyta</taxon>
        <taxon>Magnoliopsida</taxon>
        <taxon>eudicotyledons</taxon>
        <taxon>Gunneridae</taxon>
        <taxon>Pentapetalae</taxon>
        <taxon>asterids</taxon>
        <taxon>lamiids</taxon>
        <taxon>Solanales</taxon>
        <taxon>Solanaceae</taxon>
        <taxon>Nicotianoideae</taxon>
        <taxon>Nicotianeae</taxon>
        <taxon>Nicotiana</taxon>
    </lineage>
</organism>
<evidence type="ECO:0000259" key="1">
    <source>
        <dbReference type="Pfam" id="PF21530"/>
    </source>
</evidence>
<dbReference type="Proteomes" id="UP000189701">
    <property type="component" value="Unplaced"/>
</dbReference>
<accession>A0A1U7XMM8</accession>
<dbReference type="RefSeq" id="XP_009788204.1">
    <property type="nucleotide sequence ID" value="XM_009789902.1"/>
</dbReference>
<proteinExistence type="predicted"/>
<dbReference type="PANTHER" id="PTHR23274:SF48">
    <property type="entry name" value="ATP-DEPENDENT DNA HELICASE"/>
    <property type="match status" value="1"/>
</dbReference>
<dbReference type="InterPro" id="IPR049163">
    <property type="entry name" value="Pif1-like_2B_dom"/>
</dbReference>
<keyword evidence="2" id="KW-1185">Reference proteome</keyword>
<evidence type="ECO:0000313" key="3">
    <source>
        <dbReference type="RefSeq" id="XP_009788204.1"/>
    </source>
</evidence>
<dbReference type="eggNOG" id="KOG0987">
    <property type="taxonomic scope" value="Eukaryota"/>
</dbReference>
<evidence type="ECO:0000313" key="2">
    <source>
        <dbReference type="Proteomes" id="UP000189701"/>
    </source>
</evidence>
<dbReference type="STRING" id="4096.A0A1U7XMM8"/>